<reference evidence="1" key="1">
    <citation type="submission" date="2017-02" db="UniProtKB">
        <authorList>
            <consortium name="WormBaseParasite"/>
        </authorList>
    </citation>
    <scope>IDENTIFICATION</scope>
</reference>
<organism evidence="1">
    <name type="scientific">Rodentolepis nana</name>
    <name type="common">Dwarf tapeworm</name>
    <name type="synonym">Hymenolepis nana</name>
    <dbReference type="NCBI Taxonomy" id="102285"/>
    <lineage>
        <taxon>Eukaryota</taxon>
        <taxon>Metazoa</taxon>
        <taxon>Spiralia</taxon>
        <taxon>Lophotrochozoa</taxon>
        <taxon>Platyhelminthes</taxon>
        <taxon>Cestoda</taxon>
        <taxon>Eucestoda</taxon>
        <taxon>Cyclophyllidea</taxon>
        <taxon>Hymenolepididae</taxon>
        <taxon>Rodentolepis</taxon>
    </lineage>
</organism>
<protein>
    <submittedName>
        <fullName evidence="1">NR LBD domain-containing protein</fullName>
    </submittedName>
</protein>
<evidence type="ECO:0000313" key="1">
    <source>
        <dbReference type="WBParaSite" id="HNAJ_0000551201-mRNA-1"/>
    </source>
</evidence>
<proteinExistence type="predicted"/>
<dbReference type="WBParaSite" id="HNAJ_0000551201-mRNA-1">
    <property type="protein sequence ID" value="HNAJ_0000551201-mRNA-1"/>
    <property type="gene ID" value="HNAJ_0000551201"/>
</dbReference>
<dbReference type="AlphaFoldDB" id="A0A0R3TEM3"/>
<accession>A0A0R3TEM3</accession>
<dbReference type="STRING" id="102285.A0A0R3TEM3"/>
<name>A0A0R3TEM3_RODNA</name>
<sequence length="208" mass="23078">LTELTNRLIPTVNSNPCHAEIALATSSTLVNLQLCQLHDLDKFRVKSIDVFHSLLKVEDGENALSLRLNGVWGLSSAAAVSGTTRILNRAETIERLDASYTIPKAVALCDEVLSRTPSDCEMRSATRQDEINVIFETSGCVLNSKPDQAHVEEYFVQKCLLLLRNMLALKEVKVPEYSESVYALLGKVFASNQSVNAKYEPMCLFLPF</sequence>